<keyword evidence="17" id="KW-1185">Reference proteome</keyword>
<evidence type="ECO:0000256" key="7">
    <source>
        <dbReference type="ARBA" id="ARBA00023002"/>
    </source>
</evidence>
<comment type="catalytic activity">
    <reaction evidence="11">
        <text>L-saccharopine + NAD(+) + H2O = L-lysine + 2-oxoglutarate + NADH + H(+)</text>
        <dbReference type="Rhea" id="RHEA:12440"/>
        <dbReference type="ChEBI" id="CHEBI:15377"/>
        <dbReference type="ChEBI" id="CHEBI:15378"/>
        <dbReference type="ChEBI" id="CHEBI:16810"/>
        <dbReference type="ChEBI" id="CHEBI:32551"/>
        <dbReference type="ChEBI" id="CHEBI:57540"/>
        <dbReference type="ChEBI" id="CHEBI:57945"/>
        <dbReference type="ChEBI" id="CHEBI:57951"/>
        <dbReference type="EC" id="1.5.1.7"/>
    </reaction>
</comment>
<dbReference type="AlphaFoldDB" id="A0A4D7K2Q4"/>
<dbReference type="InterPro" id="IPR007698">
    <property type="entry name" value="AlaDH/PNT_NAD(H)-bd"/>
</dbReference>
<dbReference type="PANTHER" id="PTHR11133:SF23">
    <property type="entry name" value="SACCHAROPINE DEHYDROGENASE [NAD(+), L-LYSINE-FORMING]"/>
    <property type="match status" value="1"/>
</dbReference>
<evidence type="ECO:0000256" key="6">
    <source>
        <dbReference type="ARBA" id="ARBA00022605"/>
    </source>
</evidence>
<dbReference type="OrthoDB" id="1141481at2"/>
<evidence type="ECO:0000256" key="13">
    <source>
        <dbReference type="PIRSR" id="PIRSR018250-3"/>
    </source>
</evidence>
<dbReference type="InterPro" id="IPR027281">
    <property type="entry name" value="Lys1"/>
</dbReference>
<dbReference type="Proteomes" id="UP000298616">
    <property type="component" value="Chromosome"/>
</dbReference>
<evidence type="ECO:0000256" key="1">
    <source>
        <dbReference type="ARBA" id="ARBA00004884"/>
    </source>
</evidence>
<evidence type="ECO:0000313" key="17">
    <source>
        <dbReference type="Proteomes" id="UP000298616"/>
    </source>
</evidence>
<feature type="binding site" evidence="13">
    <location>
        <begin position="190"/>
        <end position="191"/>
    </location>
    <ligand>
        <name>NAD(+)</name>
        <dbReference type="ChEBI" id="CHEBI:57540"/>
    </ligand>
</feature>
<dbReference type="KEGG" id="fpf:DCC35_02310"/>
<evidence type="ECO:0000313" key="16">
    <source>
        <dbReference type="EMBL" id="QCK13668.1"/>
    </source>
</evidence>
<feature type="domain" description="Alanine dehydrogenase/pyridine nucleotide transhydrogenase NAD(H)-binding" evidence="14">
    <location>
        <begin position="171"/>
        <end position="343"/>
    </location>
</feature>
<feature type="active site" description="Proton donor" evidence="12">
    <location>
        <position position="94"/>
    </location>
</feature>
<evidence type="ECO:0000256" key="12">
    <source>
        <dbReference type="PIRSR" id="PIRSR018250-1"/>
    </source>
</evidence>
<dbReference type="InterPro" id="IPR051168">
    <property type="entry name" value="AASS"/>
</dbReference>
<evidence type="ECO:0000256" key="4">
    <source>
        <dbReference type="ARBA" id="ARBA00012847"/>
    </source>
</evidence>
<dbReference type="GO" id="GO:0004754">
    <property type="term" value="F:saccharopine dehydrogenase (NAD+, L-lysine-forming) activity"/>
    <property type="evidence" value="ECO:0007669"/>
    <property type="project" value="UniProtKB-EC"/>
</dbReference>
<name>A0A4D7K2Q4_9BACT</name>
<protein>
    <recommendedName>
        <fullName evidence="5">Saccharopine dehydrogenase [NAD(+), L-lysine-forming]</fullName>
        <ecNumber evidence="4">1.5.1.7</ecNumber>
    </recommendedName>
    <alternativeName>
        <fullName evidence="10">Lysine--2-oxoglutarate reductase</fullName>
    </alternativeName>
</protein>
<evidence type="ECO:0000256" key="2">
    <source>
        <dbReference type="ARBA" id="ARBA00005689"/>
    </source>
</evidence>
<feature type="active site" description="Proton acceptor" evidence="12">
    <location>
        <position position="76"/>
    </location>
</feature>
<dbReference type="Pfam" id="PF05222">
    <property type="entry name" value="AlaDh_PNT_N"/>
    <property type="match status" value="1"/>
</dbReference>
<keyword evidence="9" id="KW-1015">Disulfide bond</keyword>
<feature type="domain" description="Alanine dehydrogenase/pyridine nucleotide transhydrogenase N-terminal" evidence="15">
    <location>
        <begin position="8"/>
        <end position="140"/>
    </location>
</feature>
<dbReference type="SMART" id="SM01003">
    <property type="entry name" value="AlaDh_PNT_N"/>
    <property type="match status" value="1"/>
</dbReference>
<keyword evidence="8 13" id="KW-0520">NAD</keyword>
<dbReference type="InterPro" id="IPR007886">
    <property type="entry name" value="AlaDH/PNT_N"/>
</dbReference>
<dbReference type="Gene3D" id="3.40.50.720">
    <property type="entry name" value="NAD(P)-binding Rossmann-like Domain"/>
    <property type="match status" value="2"/>
</dbReference>
<evidence type="ECO:0000256" key="5">
    <source>
        <dbReference type="ARBA" id="ARBA00021221"/>
    </source>
</evidence>
<evidence type="ECO:0000259" key="15">
    <source>
        <dbReference type="SMART" id="SM01003"/>
    </source>
</evidence>
<comment type="subunit">
    <text evidence="3">Monomer.</text>
</comment>
<evidence type="ECO:0000259" key="14">
    <source>
        <dbReference type="SMART" id="SM01002"/>
    </source>
</evidence>
<dbReference type="RefSeq" id="WP_137089266.1">
    <property type="nucleotide sequence ID" value="NZ_CP028923.1"/>
</dbReference>
<dbReference type="EC" id="1.5.1.7" evidence="4"/>
<dbReference type="UniPathway" id="UPA00033">
    <property type="reaction ID" value="UER00034"/>
</dbReference>
<dbReference type="SMART" id="SM01002">
    <property type="entry name" value="AlaDh_PNT_C"/>
    <property type="match status" value="1"/>
</dbReference>
<dbReference type="Pfam" id="PF01262">
    <property type="entry name" value="AlaDh_PNT_C"/>
    <property type="match status" value="1"/>
</dbReference>
<evidence type="ECO:0000256" key="11">
    <source>
        <dbReference type="ARBA" id="ARBA00047860"/>
    </source>
</evidence>
<feature type="binding site" evidence="13">
    <location>
        <position position="230"/>
    </location>
    <ligand>
        <name>NAD(+)</name>
        <dbReference type="ChEBI" id="CHEBI:57540"/>
    </ligand>
</feature>
<dbReference type="PIRSF" id="PIRSF018250">
    <property type="entry name" value="Saccharopine_DH_Lys"/>
    <property type="match status" value="1"/>
</dbReference>
<evidence type="ECO:0000256" key="3">
    <source>
        <dbReference type="ARBA" id="ARBA00011245"/>
    </source>
</evidence>
<comment type="similarity">
    <text evidence="2">Belongs to the AlaDH/PNT family.</text>
</comment>
<proteinExistence type="inferred from homology"/>
<keyword evidence="6" id="KW-0028">Amino-acid biosynthesis</keyword>
<evidence type="ECO:0000256" key="9">
    <source>
        <dbReference type="ARBA" id="ARBA00023157"/>
    </source>
</evidence>
<dbReference type="SUPFAM" id="SSF52283">
    <property type="entry name" value="Formate/glycerate dehydrogenase catalytic domain-like"/>
    <property type="match status" value="1"/>
</dbReference>
<keyword evidence="7" id="KW-0560">Oxidoreductase</keyword>
<evidence type="ECO:0000256" key="8">
    <source>
        <dbReference type="ARBA" id="ARBA00023027"/>
    </source>
</evidence>
<evidence type="ECO:0000256" key="10">
    <source>
        <dbReference type="ARBA" id="ARBA00033228"/>
    </source>
</evidence>
<comment type="pathway">
    <text evidence="1">Amino-acid biosynthesis; L-lysine biosynthesis via AAA pathway; L-lysine from L-alpha-aminoadipate (fungal route): step 3/3.</text>
</comment>
<sequence length="406" mass="46321">MKSTIKICLIKEGKRPIDRRVPLTPEQAAIINEKYTNVTVYFQPSDIRCFSDDEYINAGIMPMDDPSHADILLGVKEVPKEWLIEDKTYLFFSHTIKMQEYNRELLQKIIEKNITLIDYEVLTNPQGARVVAFGRWAGIVGAYNGILTYGKRYNLFELRRARDCFDLKELKSEYAKVDLPPIKIALTGGGRVSKGAMEVLNGMGIRKISPEQFLEENYDHAVYTQLSSMDYHKKKDEGLFNKTEFHNHPERYFSTFLDFTKHADLLIAGAYWDPSQPVLFKQENMLDRSFKIKVIADITCDIEGSIPSTIRPSTIDSPYYDYNQSEGMEEAPFSDEANVTVMAVDNLPCELPRDASEDFGRQLTENVIGALTKNDIDNLVVKNATITKGGKLTSRFSYLQHFVNGK</sequence>
<accession>A0A4D7K2Q4</accession>
<feature type="binding site" evidence="13">
    <location>
        <position position="271"/>
    </location>
    <ligand>
        <name>NAD(+)</name>
        <dbReference type="ChEBI" id="CHEBI:57540"/>
    </ligand>
</feature>
<reference evidence="16 17" key="1">
    <citation type="submission" date="2018-04" db="EMBL/GenBank/DDBJ databases">
        <title>Complete genome uncultured novel isolate.</title>
        <authorList>
            <person name="Merlino G."/>
        </authorList>
    </citation>
    <scope>NUCLEOTIDE SEQUENCE [LARGE SCALE GENOMIC DNA]</scope>
    <source>
        <strain evidence="17">R1DC9</strain>
    </source>
</reference>
<dbReference type="EMBL" id="CP028923">
    <property type="protein sequence ID" value="QCK13668.1"/>
    <property type="molecule type" value="Genomic_DNA"/>
</dbReference>
<dbReference type="GO" id="GO:0019878">
    <property type="term" value="P:lysine biosynthetic process via aminoadipic acid"/>
    <property type="evidence" value="ECO:0007669"/>
    <property type="project" value="UniProtKB-UniPathway"/>
</dbReference>
<gene>
    <name evidence="16" type="ORF">DCC35_02310</name>
</gene>
<dbReference type="CDD" id="cd05199">
    <property type="entry name" value="SDH_like"/>
    <property type="match status" value="1"/>
</dbReference>
<organism evidence="16 17">
    <name type="scientific">Mangrovivirga cuniculi</name>
    <dbReference type="NCBI Taxonomy" id="2715131"/>
    <lineage>
        <taxon>Bacteria</taxon>
        <taxon>Pseudomonadati</taxon>
        <taxon>Bacteroidota</taxon>
        <taxon>Cytophagia</taxon>
        <taxon>Cytophagales</taxon>
        <taxon>Mangrovivirgaceae</taxon>
        <taxon>Mangrovivirga</taxon>
    </lineage>
</organism>
<dbReference type="PANTHER" id="PTHR11133">
    <property type="entry name" value="SACCHAROPINE DEHYDROGENASE"/>
    <property type="match status" value="1"/>
</dbReference>
<dbReference type="GO" id="GO:0005737">
    <property type="term" value="C:cytoplasm"/>
    <property type="evidence" value="ECO:0007669"/>
    <property type="project" value="TreeGrafter"/>
</dbReference>